<proteinExistence type="predicted"/>
<organism evidence="1 2">
    <name type="scientific">Candolleomyces aberdarensis</name>
    <dbReference type="NCBI Taxonomy" id="2316362"/>
    <lineage>
        <taxon>Eukaryota</taxon>
        <taxon>Fungi</taxon>
        <taxon>Dikarya</taxon>
        <taxon>Basidiomycota</taxon>
        <taxon>Agaricomycotina</taxon>
        <taxon>Agaricomycetes</taxon>
        <taxon>Agaricomycetidae</taxon>
        <taxon>Agaricales</taxon>
        <taxon>Agaricineae</taxon>
        <taxon>Psathyrellaceae</taxon>
        <taxon>Candolleomyces</taxon>
    </lineage>
</organism>
<reference evidence="1 2" key="1">
    <citation type="submission" date="2019-01" db="EMBL/GenBank/DDBJ databases">
        <title>Draft genome sequence of Psathyrella aberdarensis IHI B618.</title>
        <authorList>
            <person name="Buettner E."/>
            <person name="Kellner H."/>
        </authorList>
    </citation>
    <scope>NUCLEOTIDE SEQUENCE [LARGE SCALE GENOMIC DNA]</scope>
    <source>
        <strain evidence="1 2">IHI B618</strain>
    </source>
</reference>
<dbReference type="AlphaFoldDB" id="A0A4Q2D2L4"/>
<gene>
    <name evidence="1" type="ORF">EST38_g12675</name>
</gene>
<keyword evidence="2" id="KW-1185">Reference proteome</keyword>
<dbReference type="OrthoDB" id="10620256at2759"/>
<dbReference type="EMBL" id="SDEE01000988">
    <property type="protein sequence ID" value="RXW13179.1"/>
    <property type="molecule type" value="Genomic_DNA"/>
</dbReference>
<evidence type="ECO:0000313" key="2">
    <source>
        <dbReference type="Proteomes" id="UP000290288"/>
    </source>
</evidence>
<evidence type="ECO:0000313" key="1">
    <source>
        <dbReference type="EMBL" id="RXW13179.1"/>
    </source>
</evidence>
<accession>A0A4Q2D2L4</accession>
<sequence length="278" mass="30978">MKIRAMYEYPKQSLATQPSIVVHSDGCNGRKVISFAHVPSYRYLAEVRRTLPYYDEEVTFDADDISTQSLSSGVTDVPLADPVRPDFFTTQDECRINDWIEGTQLASATLPAIPLPAASTCPADSCTSTQAVVGSYLPKGWPSKRLWHFCVDHGFSTHTHSRQAHGSFFSHNSPDPEDASCALTSALPPVGVMMDEDGAVRASRDAERTEEMLRIFEEFTNPEVLMRDVRPGLGLRDESSYGWLPKQHERAERWEVNGRRVQGQGKMLLGSCADGFEF</sequence>
<protein>
    <submittedName>
        <fullName evidence="1">Uncharacterized protein</fullName>
    </submittedName>
</protein>
<name>A0A4Q2D2L4_9AGAR</name>
<comment type="caution">
    <text evidence="1">The sequence shown here is derived from an EMBL/GenBank/DDBJ whole genome shotgun (WGS) entry which is preliminary data.</text>
</comment>
<dbReference type="Proteomes" id="UP000290288">
    <property type="component" value="Unassembled WGS sequence"/>
</dbReference>